<keyword evidence="1" id="KW-1133">Transmembrane helix</keyword>
<keyword evidence="4" id="KW-1185">Reference proteome</keyword>
<reference evidence="3 4" key="1">
    <citation type="journal article" date="2019" name="Int. J. Syst. Evol. Microbiol.">
        <title>The Global Catalogue of Microorganisms (GCM) 10K type strain sequencing project: providing services to taxonomists for standard genome sequencing and annotation.</title>
        <authorList>
            <consortium name="The Broad Institute Genomics Platform"/>
            <consortium name="The Broad Institute Genome Sequencing Center for Infectious Disease"/>
            <person name="Wu L."/>
            <person name="Ma J."/>
        </authorList>
    </citation>
    <scope>NUCLEOTIDE SEQUENCE [LARGE SCALE GENOMIC DNA]</scope>
    <source>
        <strain evidence="3 4">JCM 14304</strain>
    </source>
</reference>
<keyword evidence="1" id="KW-0472">Membrane</keyword>
<feature type="transmembrane region" description="Helical" evidence="1">
    <location>
        <begin position="241"/>
        <end position="259"/>
    </location>
</feature>
<evidence type="ECO:0000313" key="3">
    <source>
        <dbReference type="EMBL" id="GAA1581582.1"/>
    </source>
</evidence>
<dbReference type="InterPro" id="IPR011528">
    <property type="entry name" value="NERD"/>
</dbReference>
<evidence type="ECO:0000259" key="2">
    <source>
        <dbReference type="PROSITE" id="PS50965"/>
    </source>
</evidence>
<keyword evidence="1" id="KW-0812">Transmembrane</keyword>
<name>A0ABN2DNT5_9ACTN</name>
<dbReference type="Pfam" id="PF08378">
    <property type="entry name" value="NERD"/>
    <property type="match status" value="1"/>
</dbReference>
<protein>
    <recommendedName>
        <fullName evidence="2">NERD domain-containing protein</fullName>
    </recommendedName>
</protein>
<dbReference type="PROSITE" id="PS50965">
    <property type="entry name" value="NERD"/>
    <property type="match status" value="1"/>
</dbReference>
<dbReference type="Proteomes" id="UP001500190">
    <property type="component" value="Unassembled WGS sequence"/>
</dbReference>
<organism evidence="3 4">
    <name type="scientific">Kribbella karoonensis</name>
    <dbReference type="NCBI Taxonomy" id="324851"/>
    <lineage>
        <taxon>Bacteria</taxon>
        <taxon>Bacillati</taxon>
        <taxon>Actinomycetota</taxon>
        <taxon>Actinomycetes</taxon>
        <taxon>Propionibacteriales</taxon>
        <taxon>Kribbellaceae</taxon>
        <taxon>Kribbella</taxon>
    </lineage>
</organism>
<evidence type="ECO:0000256" key="1">
    <source>
        <dbReference type="SAM" id="Phobius"/>
    </source>
</evidence>
<comment type="caution">
    <text evidence="3">The sequence shown here is derived from an EMBL/GenBank/DDBJ whole genome shotgun (WGS) entry which is preliminary data.</text>
</comment>
<accession>A0ABN2DNT5</accession>
<gene>
    <name evidence="3" type="ORF">GCM10009742_27860</name>
</gene>
<sequence>MEAEDSRVDLWARAPGHAVIHALLSRPGMLRNRGAVARLVGCSPVTDAGKSWYSGALGELEVGRMLRRLGPRWTVLHALPIGGGDTDIDHLIVGQAGVFTVNTKHHPGQRVWVAGHGFLVGGQRQGYIRKSQTEAQRVARLLGNAVGWPVPVQAVVAVLGSASFTVKAPPIGVHVIKAGALVRWLKRRPPVLTGQQLEAVLGVVGTATTWRAHPDDDADLNRHPQFDRLHREYGRARRRRLLLATIPVVGVLLAGWAYLPGVFGR</sequence>
<dbReference type="RefSeq" id="WP_344190898.1">
    <property type="nucleotide sequence ID" value="NZ_BAAAND010000004.1"/>
</dbReference>
<dbReference type="EMBL" id="BAAAND010000004">
    <property type="protein sequence ID" value="GAA1581582.1"/>
    <property type="molecule type" value="Genomic_DNA"/>
</dbReference>
<proteinExistence type="predicted"/>
<evidence type="ECO:0000313" key="4">
    <source>
        <dbReference type="Proteomes" id="UP001500190"/>
    </source>
</evidence>
<feature type="domain" description="NERD" evidence="2">
    <location>
        <begin position="54"/>
        <end position="165"/>
    </location>
</feature>